<name>K3X4U6_GLOUD</name>
<dbReference type="HOGENOM" id="CLU_1269147_0_0_1"/>
<reference evidence="2" key="1">
    <citation type="journal article" date="2010" name="Genome Biol.">
        <title>Genome sequence of the necrotrophic plant pathogen Pythium ultimum reveals original pathogenicity mechanisms and effector repertoire.</title>
        <authorList>
            <person name="Levesque C.A."/>
            <person name="Brouwer H."/>
            <person name="Cano L."/>
            <person name="Hamilton J.P."/>
            <person name="Holt C."/>
            <person name="Huitema E."/>
            <person name="Raffaele S."/>
            <person name="Robideau G.P."/>
            <person name="Thines M."/>
            <person name="Win J."/>
            <person name="Zerillo M.M."/>
            <person name="Beakes G.W."/>
            <person name="Boore J.L."/>
            <person name="Busam D."/>
            <person name="Dumas B."/>
            <person name="Ferriera S."/>
            <person name="Fuerstenberg S.I."/>
            <person name="Gachon C.M."/>
            <person name="Gaulin E."/>
            <person name="Govers F."/>
            <person name="Grenville-Briggs L."/>
            <person name="Horner N."/>
            <person name="Hostetler J."/>
            <person name="Jiang R.H."/>
            <person name="Johnson J."/>
            <person name="Krajaejun T."/>
            <person name="Lin H."/>
            <person name="Meijer H.J."/>
            <person name="Moore B."/>
            <person name="Morris P."/>
            <person name="Phuntmart V."/>
            <person name="Puiu D."/>
            <person name="Shetty J."/>
            <person name="Stajich J.E."/>
            <person name="Tripathy S."/>
            <person name="Wawra S."/>
            <person name="van West P."/>
            <person name="Whitty B.R."/>
            <person name="Coutinho P.M."/>
            <person name="Henrissat B."/>
            <person name="Martin F."/>
            <person name="Thomas P.D."/>
            <person name="Tyler B.M."/>
            <person name="De Vries R.P."/>
            <person name="Kamoun S."/>
            <person name="Yandell M."/>
            <person name="Tisserat N."/>
            <person name="Buell C.R."/>
        </authorList>
    </citation>
    <scope>NUCLEOTIDE SEQUENCE</scope>
    <source>
        <strain evidence="2">DAOM:BR144</strain>
    </source>
</reference>
<dbReference type="OMA" id="HRREDLM"/>
<dbReference type="Proteomes" id="UP000019132">
    <property type="component" value="Unassembled WGS sequence"/>
</dbReference>
<dbReference type="EMBL" id="GL376601">
    <property type="status" value="NOT_ANNOTATED_CDS"/>
    <property type="molecule type" value="Genomic_DNA"/>
</dbReference>
<dbReference type="AlphaFoldDB" id="K3X4U6"/>
<accession>K3X4U6</accession>
<evidence type="ECO:0000313" key="2">
    <source>
        <dbReference type="Proteomes" id="UP000019132"/>
    </source>
</evidence>
<reference evidence="2" key="2">
    <citation type="submission" date="2010-04" db="EMBL/GenBank/DDBJ databases">
        <authorList>
            <person name="Buell R."/>
            <person name="Hamilton J."/>
            <person name="Hostetler J."/>
        </authorList>
    </citation>
    <scope>NUCLEOTIDE SEQUENCE [LARGE SCALE GENOMIC DNA]</scope>
    <source>
        <strain evidence="2">DAOM:BR144</strain>
    </source>
</reference>
<sequence length="218" mass="25488">MEYKKNFLRRVVHPDAAYGDLVGVDAIIEQWQIHTMAYAQFEIEVDAIESITGSEEYPIVVIRTKLHAWISRETFPIMFPFVQRHRREDLMEMVVDRDFTFNCVTRFQFTEDGRIINYGLEIDFAEALIRIMGDVRHVAELTRLSVISPDATLPAPEATFHGEVSRKVEFTDRSCDGLDDERVYNSKPSRLCVWDSDDRHDYESPNHRFVHRDTTSQL</sequence>
<reference evidence="1" key="3">
    <citation type="submission" date="2015-02" db="UniProtKB">
        <authorList>
            <consortium name="EnsemblProtists"/>
        </authorList>
    </citation>
    <scope>IDENTIFICATION</scope>
    <source>
        <strain evidence="1">DAOM BR144</strain>
    </source>
</reference>
<keyword evidence="2" id="KW-1185">Reference proteome</keyword>
<proteinExistence type="predicted"/>
<dbReference type="EnsemblProtists" id="PYU1_T012245">
    <property type="protein sequence ID" value="PYU1_T012245"/>
    <property type="gene ID" value="PYU1_G012219"/>
</dbReference>
<dbReference type="InParanoid" id="K3X4U6"/>
<dbReference type="VEuPathDB" id="FungiDB:PYU1_G012219"/>
<protein>
    <submittedName>
        <fullName evidence="1">Uncharacterized protein</fullName>
    </submittedName>
</protein>
<evidence type="ECO:0000313" key="1">
    <source>
        <dbReference type="EnsemblProtists" id="PYU1_T012245"/>
    </source>
</evidence>
<organism evidence="1 2">
    <name type="scientific">Globisporangium ultimum (strain ATCC 200006 / CBS 805.95 / DAOM BR144)</name>
    <name type="common">Pythium ultimum</name>
    <dbReference type="NCBI Taxonomy" id="431595"/>
    <lineage>
        <taxon>Eukaryota</taxon>
        <taxon>Sar</taxon>
        <taxon>Stramenopiles</taxon>
        <taxon>Oomycota</taxon>
        <taxon>Peronosporomycetes</taxon>
        <taxon>Pythiales</taxon>
        <taxon>Pythiaceae</taxon>
        <taxon>Globisporangium</taxon>
    </lineage>
</organism>